<evidence type="ECO:0000313" key="2">
    <source>
        <dbReference type="Proteomes" id="UP001219525"/>
    </source>
</evidence>
<accession>A0AAD6Y1K0</accession>
<keyword evidence="2" id="KW-1185">Reference proteome</keyword>
<comment type="caution">
    <text evidence="1">The sequence shown here is derived from an EMBL/GenBank/DDBJ whole genome shotgun (WGS) entry which is preliminary data.</text>
</comment>
<name>A0AAD6Y1K0_9AGAR</name>
<reference evidence="1" key="1">
    <citation type="submission" date="2023-03" db="EMBL/GenBank/DDBJ databases">
        <title>Massive genome expansion in bonnet fungi (Mycena s.s.) driven by repeated elements and novel gene families across ecological guilds.</title>
        <authorList>
            <consortium name="Lawrence Berkeley National Laboratory"/>
            <person name="Harder C.B."/>
            <person name="Miyauchi S."/>
            <person name="Viragh M."/>
            <person name="Kuo A."/>
            <person name="Thoen E."/>
            <person name="Andreopoulos B."/>
            <person name="Lu D."/>
            <person name="Skrede I."/>
            <person name="Drula E."/>
            <person name="Henrissat B."/>
            <person name="Morin E."/>
            <person name="Kohler A."/>
            <person name="Barry K."/>
            <person name="LaButti K."/>
            <person name="Morin E."/>
            <person name="Salamov A."/>
            <person name="Lipzen A."/>
            <person name="Mereny Z."/>
            <person name="Hegedus B."/>
            <person name="Baldrian P."/>
            <person name="Stursova M."/>
            <person name="Weitz H."/>
            <person name="Taylor A."/>
            <person name="Grigoriev I.V."/>
            <person name="Nagy L.G."/>
            <person name="Martin F."/>
            <person name="Kauserud H."/>
        </authorList>
    </citation>
    <scope>NUCLEOTIDE SEQUENCE</scope>
    <source>
        <strain evidence="1">9144</strain>
    </source>
</reference>
<proteinExistence type="predicted"/>
<organism evidence="1 2">
    <name type="scientific">Mycena pura</name>
    <dbReference type="NCBI Taxonomy" id="153505"/>
    <lineage>
        <taxon>Eukaryota</taxon>
        <taxon>Fungi</taxon>
        <taxon>Dikarya</taxon>
        <taxon>Basidiomycota</taxon>
        <taxon>Agaricomycotina</taxon>
        <taxon>Agaricomycetes</taxon>
        <taxon>Agaricomycetidae</taxon>
        <taxon>Agaricales</taxon>
        <taxon>Marasmiineae</taxon>
        <taxon>Mycenaceae</taxon>
        <taxon>Mycena</taxon>
    </lineage>
</organism>
<dbReference type="EMBL" id="JARJCW010000121">
    <property type="protein sequence ID" value="KAJ7192341.1"/>
    <property type="molecule type" value="Genomic_DNA"/>
</dbReference>
<evidence type="ECO:0000313" key="1">
    <source>
        <dbReference type="EMBL" id="KAJ7192341.1"/>
    </source>
</evidence>
<dbReference type="AlphaFoldDB" id="A0AAD6Y1K0"/>
<sequence length="341" mass="37095">MQAQPRPCPYLPAASKSAQPQRLLPIALLPAVLLLLPVLFKMSCPLQDVVFSSKCRVLVKAHEAALKISRHSLIFKDQSSIKGHDIVEAITVCSVLTHASLPPCSPLPALVLAAQIGKKLFVRSFHGSRSITDHRWPSRGLRLSVERSPSLSTSSESTACGSPLYYQAASPSIPDLAIDLDPGERAYRHYREKLRTATDLAQPVRALLQCGVVRYEFMLHIAAVRLAPHALCGTEVFIVCLRAAALGMFGTHWLGDDGPWRRGARGACEYLTSHGVNLASLMGLLFRYGVLRMCDVYHCVRALRIIHEWAAAFTACVIDVATMDAATSVGADGNAADADEY</sequence>
<gene>
    <name evidence="1" type="ORF">GGX14DRAFT_578206</name>
</gene>
<protein>
    <submittedName>
        <fullName evidence="1">Uncharacterized protein</fullName>
    </submittedName>
</protein>
<dbReference type="Proteomes" id="UP001219525">
    <property type="component" value="Unassembled WGS sequence"/>
</dbReference>